<sequence length="230" mass="26459">MKHIEIRDFIRFNFLHPGRPEDDVKRIIDGVEKILELGYPPEQMLNSVTYTGLQSPEDMIETIDYFEERCGIRTSLNIYHTYLRPGTPPGELERFVPALEDVIKVHKRYARQWGAKNLPLNCVNRQYCSTTVAVLCDGSVTPCATIRPENAPNIHRDGNLAELINKYKEWLTLSYLRDNKNLPEGCKECAMNDICFGCRSRAYASGESEYGIDPMCFRNRYNLSRAGRTL</sequence>
<accession>A0A662DAT2</accession>
<dbReference type="InterPro" id="IPR050377">
    <property type="entry name" value="Radical_SAM_PqqE_MftC-like"/>
</dbReference>
<name>A0A662DAT2_UNCAE</name>
<dbReference type="PANTHER" id="PTHR11228:SF7">
    <property type="entry name" value="PQQA PEPTIDE CYCLASE"/>
    <property type="match status" value="1"/>
</dbReference>
<reference evidence="1 2" key="1">
    <citation type="submission" date="2018-06" db="EMBL/GenBank/DDBJ databases">
        <title>Extensive metabolic versatility and redundancy in microbially diverse, dynamic hydrothermal sediments.</title>
        <authorList>
            <person name="Dombrowski N."/>
            <person name="Teske A."/>
            <person name="Baker B.J."/>
        </authorList>
    </citation>
    <scope>NUCLEOTIDE SEQUENCE [LARGE SCALE GENOMIC DNA]</scope>
    <source>
        <strain evidence="1">B3_G15</strain>
    </source>
</reference>
<proteinExistence type="predicted"/>
<dbReference type="InterPro" id="IPR013785">
    <property type="entry name" value="Aldolase_TIM"/>
</dbReference>
<dbReference type="AlphaFoldDB" id="A0A662DAT2"/>
<comment type="caution">
    <text evidence="1">The sequence shown here is derived from an EMBL/GenBank/DDBJ whole genome shotgun (WGS) entry which is preliminary data.</text>
</comment>
<dbReference type="PANTHER" id="PTHR11228">
    <property type="entry name" value="RADICAL SAM DOMAIN PROTEIN"/>
    <property type="match status" value="1"/>
</dbReference>
<dbReference type="Proteomes" id="UP000280417">
    <property type="component" value="Unassembled WGS sequence"/>
</dbReference>
<dbReference type="SUPFAM" id="SSF102114">
    <property type="entry name" value="Radical SAM enzymes"/>
    <property type="match status" value="1"/>
</dbReference>
<dbReference type="InterPro" id="IPR058240">
    <property type="entry name" value="rSAM_sf"/>
</dbReference>
<dbReference type="EMBL" id="QMQA01000251">
    <property type="protein sequence ID" value="RLE11441.1"/>
    <property type="molecule type" value="Genomic_DNA"/>
</dbReference>
<protein>
    <recommendedName>
        <fullName evidence="3">4Fe4S-binding SPASM domain-containing protein</fullName>
    </recommendedName>
</protein>
<evidence type="ECO:0008006" key="3">
    <source>
        <dbReference type="Google" id="ProtNLM"/>
    </source>
</evidence>
<dbReference type="Gene3D" id="3.20.20.70">
    <property type="entry name" value="Aldolase class I"/>
    <property type="match status" value="1"/>
</dbReference>
<gene>
    <name evidence="1" type="ORF">DRJ04_08055</name>
</gene>
<evidence type="ECO:0000313" key="2">
    <source>
        <dbReference type="Proteomes" id="UP000280417"/>
    </source>
</evidence>
<evidence type="ECO:0000313" key="1">
    <source>
        <dbReference type="EMBL" id="RLE11441.1"/>
    </source>
</evidence>
<organism evidence="1 2">
    <name type="scientific">Aerophobetes bacterium</name>
    <dbReference type="NCBI Taxonomy" id="2030807"/>
    <lineage>
        <taxon>Bacteria</taxon>
        <taxon>Candidatus Aerophobota</taxon>
    </lineage>
</organism>